<proteinExistence type="predicted"/>
<name>A0A0A9WX21_LYGHE</name>
<feature type="region of interest" description="Disordered" evidence="1">
    <location>
        <begin position="300"/>
        <end position="682"/>
    </location>
</feature>
<accession>A0A0A9WX21</accession>
<dbReference type="InterPro" id="IPR039874">
    <property type="entry name" value="WAPL"/>
</dbReference>
<reference evidence="3" key="3">
    <citation type="submission" date="2014-09" db="EMBL/GenBank/DDBJ databases">
        <authorList>
            <person name="Magalhaes I.L.F."/>
            <person name="Oliveira U."/>
            <person name="Santos F.R."/>
            <person name="Vidigal T.H.D.A."/>
            <person name="Brescovit A.D."/>
            <person name="Santos A.J."/>
        </authorList>
    </citation>
    <scope>NUCLEOTIDE SEQUENCE</scope>
</reference>
<sequence length="881" mass="99702">STFRRTESFQQESNKSHIQHNRSLTSSLETHDMTKNVLRPQTASAKPPSTPDNQIPGQICPHIHFRTDIIDRQILSRKQHLNLLCTPKGYRWFIKKKDESEADRMDPTKHVFVCADKRKKTGKTYVHNFLAEIWSLMTPEMVERIKEMLMNEFGMTAEESVRFICEQRMRTLELAERHHPHYDEDIEEEDEVKQDPKMPRLIVGDQKLCCRGDFSVGIDPCHIKEFSRTVSNKLSGYVMAMMCARRNNRHRRMAEVILNGLCTITGEKCTLDKPKNRLHKILTLVSDRTALWLAENIEDEDKKREMERKREDAELRRRHKEKMEDRERRRKEHEKFAKEREKQEKKRAKKEEEEARKAKEEEEKKKAEREKRHQEFEKNKEKKKADGGGKEGADKKGGGKEDDDKKKGAGGSKSSASKGGGKGSEQKGGGKGGGDSGKKKGVDQGKGAGSKGGTAKGGAAKGQSQQSKGQQGKKPSSGPGGSQGGKNKPSGADSKGDEKSRDEAKDKPEETPKTGDEAADDEQKAAPTDEDKPAEEAPSTEQPPKTEEDAPKTTEEEQKTDETKPEEAKSEETKPEDTKPAEDTPAEEGSAAPETQAGEPEAKSEEADTKSEEPETKPEEPETKPEEAEAKKEESEAEKKEPAKKEPSAVKPPPDALQEAIEKSVSQIIETKPESTPRQEAIKDIISKELEKRIQPQDEETKALIREMSDKAATWMDKKVKGVEEEYGYKEKKLPPVSQKPKGPIFSLRKSEDHINVRRATHLEAEKGIRQTRGKIRDKLDIDPEKPMSPQDAKLWAKWAEDASQMAEDWGKWIDKTIQDAEEKAVKYKSRGKESGKEIDVDAEDWAKFTGKTQVEALEWRRNRKALEQMAAKWKQKSQKQ</sequence>
<dbReference type="EMBL" id="GBRD01004639">
    <property type="protein sequence ID" value="JAG61182.1"/>
    <property type="molecule type" value="Transcribed_RNA"/>
</dbReference>
<feature type="compositionally biased region" description="Gly residues" evidence="1">
    <location>
        <begin position="444"/>
        <end position="460"/>
    </location>
</feature>
<dbReference type="PANTHER" id="PTHR22100:SF13">
    <property type="entry name" value="WINGS APART-LIKE PROTEIN HOMOLOG"/>
    <property type="match status" value="1"/>
</dbReference>
<reference evidence="2" key="1">
    <citation type="journal article" date="2014" name="PLoS ONE">
        <title>Transcriptome-Based Identification of ABC Transporters in the Western Tarnished Plant Bug Lygus hesperus.</title>
        <authorList>
            <person name="Hull J.J."/>
            <person name="Chaney K."/>
            <person name="Geib S.M."/>
            <person name="Fabrick J.A."/>
            <person name="Brent C.S."/>
            <person name="Walsh D."/>
            <person name="Lavine L.C."/>
        </authorList>
    </citation>
    <scope>NUCLEOTIDE SEQUENCE</scope>
</reference>
<protein>
    <submittedName>
        <fullName evidence="2">Uncharacterized protein</fullName>
    </submittedName>
</protein>
<evidence type="ECO:0000256" key="1">
    <source>
        <dbReference type="SAM" id="MobiDB-lite"/>
    </source>
</evidence>
<organism evidence="2">
    <name type="scientific">Lygus hesperus</name>
    <name type="common">Western plant bug</name>
    <dbReference type="NCBI Taxonomy" id="30085"/>
    <lineage>
        <taxon>Eukaryota</taxon>
        <taxon>Metazoa</taxon>
        <taxon>Ecdysozoa</taxon>
        <taxon>Arthropoda</taxon>
        <taxon>Hexapoda</taxon>
        <taxon>Insecta</taxon>
        <taxon>Pterygota</taxon>
        <taxon>Neoptera</taxon>
        <taxon>Paraneoptera</taxon>
        <taxon>Hemiptera</taxon>
        <taxon>Heteroptera</taxon>
        <taxon>Panheteroptera</taxon>
        <taxon>Cimicomorpha</taxon>
        <taxon>Miridae</taxon>
        <taxon>Mirini</taxon>
        <taxon>Lygus</taxon>
    </lineage>
</organism>
<feature type="compositionally biased region" description="Basic and acidic residues" evidence="1">
    <location>
        <begin position="600"/>
        <end position="648"/>
    </location>
</feature>
<feature type="compositionally biased region" description="Basic and acidic residues" evidence="1">
    <location>
        <begin position="300"/>
        <end position="407"/>
    </location>
</feature>
<dbReference type="AlphaFoldDB" id="A0A0A9WX21"/>
<feature type="compositionally biased region" description="Basic and acidic residues" evidence="1">
    <location>
        <begin position="671"/>
        <end position="682"/>
    </location>
</feature>
<feature type="non-terminal residue" evidence="2">
    <location>
        <position position="1"/>
    </location>
</feature>
<feature type="compositionally biased region" description="Basic and acidic residues" evidence="1">
    <location>
        <begin position="757"/>
        <end position="786"/>
    </location>
</feature>
<feature type="region of interest" description="Disordered" evidence="1">
    <location>
        <begin position="757"/>
        <end position="792"/>
    </location>
</feature>
<dbReference type="PANTHER" id="PTHR22100">
    <property type="entry name" value="WINGS APART-LIKE PROTEIN HOMOLOG"/>
    <property type="match status" value="1"/>
</dbReference>
<evidence type="ECO:0000313" key="2">
    <source>
        <dbReference type="EMBL" id="JAG12299.1"/>
    </source>
</evidence>
<feature type="region of interest" description="Disordered" evidence="1">
    <location>
        <begin position="1"/>
        <end position="31"/>
    </location>
</feature>
<gene>
    <name evidence="2" type="ORF">CM83_29181</name>
</gene>
<dbReference type="EMBL" id="GBHO01031305">
    <property type="protein sequence ID" value="JAG12299.1"/>
    <property type="molecule type" value="Transcribed_RNA"/>
</dbReference>
<evidence type="ECO:0000313" key="3">
    <source>
        <dbReference type="EMBL" id="JAG61182.1"/>
    </source>
</evidence>
<feature type="compositionally biased region" description="Low complexity" evidence="1">
    <location>
        <begin position="461"/>
        <end position="477"/>
    </location>
</feature>
<feature type="compositionally biased region" description="Gly residues" evidence="1">
    <location>
        <begin position="418"/>
        <end position="435"/>
    </location>
</feature>
<feature type="compositionally biased region" description="Basic and acidic residues" evidence="1">
    <location>
        <begin position="544"/>
        <end position="582"/>
    </location>
</feature>
<feature type="compositionally biased region" description="Basic and acidic residues" evidence="1">
    <location>
        <begin position="494"/>
        <end position="535"/>
    </location>
</feature>
<reference evidence="2" key="2">
    <citation type="submission" date="2014-07" db="EMBL/GenBank/DDBJ databases">
        <authorList>
            <person name="Hull J."/>
        </authorList>
    </citation>
    <scope>NUCLEOTIDE SEQUENCE</scope>
</reference>